<evidence type="ECO:0000313" key="2">
    <source>
        <dbReference type="EMBL" id="MBI5252514.1"/>
    </source>
</evidence>
<dbReference type="AlphaFoldDB" id="A0A9D6V6M5"/>
<sequence length="437" mass="48652">MTVLGKERAKDFEAIYAGVSGLLDRHQGDPDSRAFNAFLFAAKMATEGILSALDDGKPVISYNLGGIPELLLALGENENEIFPFAMEKVVALQSLVGDSNYNMESIDLAEAQGMSSDVCSTDRATIGNLSKKILPESLCSVFVTAPCDSQTVAAESIKEITAKDVFMIDIPHLHGEREINYVAGQLKEEIKFLEEKSGKKLNWDRLKEVCAESNRMIDQALEWLELRKTVPCPQTSKMLSTMYILLQDGSGTKGGTWVASEFAADAKERVLAGKSAAPGGEKIRAIWFGSPTWYNIGFYEWMENELGMVVPVDMFSYVVPEMYVDTSTPETILHDLARKQIFMPMGRHFTGAPEYFVDDLLRAVSDYKADCALFAGHVSCKHAWGIIGLLKEALREADVPLLDFEFDLFDPRITSTETLQEQFRRFAHDVVLPRLNR</sequence>
<dbReference type="Pfam" id="PF06050">
    <property type="entry name" value="HGD-D"/>
    <property type="match status" value="1"/>
</dbReference>
<dbReference type="PANTHER" id="PTHR30548:SF2">
    <property type="entry name" value="2-HYDROXYACYL-COA DEHYDRATASE,D-COMPONENT"/>
    <property type="match status" value="1"/>
</dbReference>
<dbReference type="Gene3D" id="3.40.50.11900">
    <property type="match status" value="1"/>
</dbReference>
<gene>
    <name evidence="2" type="ORF">HY912_23720</name>
</gene>
<organism evidence="2 3">
    <name type="scientific">Desulfomonile tiedjei</name>
    <dbReference type="NCBI Taxonomy" id="2358"/>
    <lineage>
        <taxon>Bacteria</taxon>
        <taxon>Pseudomonadati</taxon>
        <taxon>Thermodesulfobacteriota</taxon>
        <taxon>Desulfomonilia</taxon>
        <taxon>Desulfomonilales</taxon>
        <taxon>Desulfomonilaceae</taxon>
        <taxon>Desulfomonile</taxon>
    </lineage>
</organism>
<dbReference type="EMBL" id="JACRDE010000618">
    <property type="protein sequence ID" value="MBI5252514.1"/>
    <property type="molecule type" value="Genomic_DNA"/>
</dbReference>
<dbReference type="PANTHER" id="PTHR30548">
    <property type="entry name" value="2-HYDROXYGLUTARYL-COA DEHYDRATASE, D-COMPONENT-RELATED"/>
    <property type="match status" value="1"/>
</dbReference>
<proteinExistence type="inferred from homology"/>
<evidence type="ECO:0000256" key="1">
    <source>
        <dbReference type="ARBA" id="ARBA00005806"/>
    </source>
</evidence>
<dbReference type="Proteomes" id="UP000807825">
    <property type="component" value="Unassembled WGS sequence"/>
</dbReference>
<reference evidence="2" key="1">
    <citation type="submission" date="2020-07" db="EMBL/GenBank/DDBJ databases">
        <title>Huge and variable diversity of episymbiotic CPR bacteria and DPANN archaea in groundwater ecosystems.</title>
        <authorList>
            <person name="He C.Y."/>
            <person name="Keren R."/>
            <person name="Whittaker M."/>
            <person name="Farag I.F."/>
            <person name="Doudna J."/>
            <person name="Cate J.H.D."/>
            <person name="Banfield J.F."/>
        </authorList>
    </citation>
    <scope>NUCLEOTIDE SEQUENCE</scope>
    <source>
        <strain evidence="2">NC_groundwater_1664_Pr3_B-0.1um_52_9</strain>
    </source>
</reference>
<comment type="similarity">
    <text evidence="1">Belongs to the FldB/FldC dehydratase alpha/beta subunit family.</text>
</comment>
<accession>A0A9D6V6M5</accession>
<comment type="caution">
    <text evidence="2">The sequence shown here is derived from an EMBL/GenBank/DDBJ whole genome shotgun (WGS) entry which is preliminary data.</text>
</comment>
<protein>
    <submittedName>
        <fullName evidence="2">2-hydroxyacyl-CoA dehydratase</fullName>
    </submittedName>
</protein>
<dbReference type="Gene3D" id="3.40.50.11890">
    <property type="match status" value="1"/>
</dbReference>
<name>A0A9D6V6M5_9BACT</name>
<evidence type="ECO:0000313" key="3">
    <source>
        <dbReference type="Proteomes" id="UP000807825"/>
    </source>
</evidence>
<dbReference type="InterPro" id="IPR010327">
    <property type="entry name" value="FldB/FldC_alpha/beta"/>
</dbReference>